<dbReference type="Proteomes" id="UP000541421">
    <property type="component" value="Unassembled WGS sequence"/>
</dbReference>
<dbReference type="AlphaFoldDB" id="A0A7Y4L907"/>
<accession>A0A7Y4L907</accession>
<gene>
    <name evidence="4" type="ORF">HKX40_03345</name>
</gene>
<keyword evidence="5" id="KW-1185">Reference proteome</keyword>
<name>A0A7Y4L907_9BURK</name>
<evidence type="ECO:0000259" key="3">
    <source>
        <dbReference type="Pfam" id="PF00419"/>
    </source>
</evidence>
<dbReference type="InterPro" id="IPR008966">
    <property type="entry name" value="Adhesion_dom_sf"/>
</dbReference>
<dbReference type="PANTHER" id="PTHR33420">
    <property type="entry name" value="FIMBRIAL SUBUNIT ELFA-RELATED"/>
    <property type="match status" value="1"/>
</dbReference>
<evidence type="ECO:0000313" key="5">
    <source>
        <dbReference type="Proteomes" id="UP000541421"/>
    </source>
</evidence>
<dbReference type="RefSeq" id="WP_171588156.1">
    <property type="nucleotide sequence ID" value="NZ_JABGBO010000003.1"/>
</dbReference>
<feature type="domain" description="Fimbrial-type adhesion" evidence="3">
    <location>
        <begin position="29"/>
        <end position="175"/>
    </location>
</feature>
<keyword evidence="1 2" id="KW-0732">Signal</keyword>
<dbReference type="SUPFAM" id="SSF49401">
    <property type="entry name" value="Bacterial adhesins"/>
    <property type="match status" value="1"/>
</dbReference>
<feature type="signal peptide" evidence="2">
    <location>
        <begin position="1"/>
        <end position="22"/>
    </location>
</feature>
<dbReference type="InterPro" id="IPR036937">
    <property type="entry name" value="Adhesion_dom_fimbrial_sf"/>
</dbReference>
<dbReference type="Pfam" id="PF00419">
    <property type="entry name" value="Fimbrial"/>
    <property type="match status" value="1"/>
</dbReference>
<dbReference type="InterPro" id="IPR000259">
    <property type="entry name" value="Adhesion_dom_fimbrial"/>
</dbReference>
<dbReference type="GO" id="GO:0009289">
    <property type="term" value="C:pilus"/>
    <property type="evidence" value="ECO:0007669"/>
    <property type="project" value="InterPro"/>
</dbReference>
<proteinExistence type="predicted"/>
<dbReference type="InterPro" id="IPR050263">
    <property type="entry name" value="Bact_Fimbrial_Adh_Pro"/>
</dbReference>
<reference evidence="4 5" key="1">
    <citation type="submission" date="2020-05" db="EMBL/GenBank/DDBJ databases">
        <authorList>
            <person name="Niu N."/>
        </authorList>
    </citation>
    <scope>NUCLEOTIDE SEQUENCE [LARGE SCALE GENOMIC DNA]</scope>
    <source>
        <strain evidence="4 5">LMG10982</strain>
    </source>
</reference>
<evidence type="ECO:0000256" key="2">
    <source>
        <dbReference type="SAM" id="SignalP"/>
    </source>
</evidence>
<organism evidence="4 5">
    <name type="scientific">Pelistega europaea</name>
    <dbReference type="NCBI Taxonomy" id="106147"/>
    <lineage>
        <taxon>Bacteria</taxon>
        <taxon>Pseudomonadati</taxon>
        <taxon>Pseudomonadota</taxon>
        <taxon>Betaproteobacteria</taxon>
        <taxon>Burkholderiales</taxon>
        <taxon>Alcaligenaceae</taxon>
        <taxon>Pelistega</taxon>
    </lineage>
</organism>
<dbReference type="GO" id="GO:0043709">
    <property type="term" value="P:cell adhesion involved in single-species biofilm formation"/>
    <property type="evidence" value="ECO:0007669"/>
    <property type="project" value="TreeGrafter"/>
</dbReference>
<dbReference type="Gene3D" id="2.60.40.1090">
    <property type="entry name" value="Fimbrial-type adhesion domain"/>
    <property type="match status" value="1"/>
</dbReference>
<evidence type="ECO:0000256" key="1">
    <source>
        <dbReference type="ARBA" id="ARBA00022729"/>
    </source>
</evidence>
<sequence length="175" mass="17658">MKKILLSSLIAAGAALSQTALASDGLLTVNGTVVGSTCTINNGTKDITVTLLPVGASSLAASGATAGTQAFKIELTGCPADKTVKAIFAGNSTQVDANGLLNNQATTGNATNVAIELLDQDGLTPIKVNDANTSVQSTTVVDQKATLTYYARYHATGVATSGSVNATADYTIVYQ</sequence>
<comment type="caution">
    <text evidence="4">The sequence shown here is derived from an EMBL/GenBank/DDBJ whole genome shotgun (WGS) entry which is preliminary data.</text>
</comment>
<feature type="chain" id="PRO_5031082621" evidence="2">
    <location>
        <begin position="23"/>
        <end position="175"/>
    </location>
</feature>
<dbReference type="EMBL" id="JABGBO010000003">
    <property type="protein sequence ID" value="NOL49180.1"/>
    <property type="molecule type" value="Genomic_DNA"/>
</dbReference>
<protein>
    <submittedName>
        <fullName evidence="4">Type 1 fimbrial protein</fullName>
    </submittedName>
</protein>
<evidence type="ECO:0000313" key="4">
    <source>
        <dbReference type="EMBL" id="NOL49180.1"/>
    </source>
</evidence>
<dbReference type="PANTHER" id="PTHR33420:SF3">
    <property type="entry name" value="FIMBRIAL SUBUNIT ELFA"/>
    <property type="match status" value="1"/>
</dbReference>